<name>A0A0R1MG10_9LACO</name>
<dbReference type="InterPro" id="IPR039421">
    <property type="entry name" value="Type_1_exporter"/>
</dbReference>
<accession>A0A0R1MG10</accession>
<dbReference type="InterPro" id="IPR003439">
    <property type="entry name" value="ABC_transporter-like_ATP-bd"/>
</dbReference>
<evidence type="ECO:0000256" key="1">
    <source>
        <dbReference type="ARBA" id="ARBA00004651"/>
    </source>
</evidence>
<evidence type="ECO:0000259" key="11">
    <source>
        <dbReference type="PROSITE" id="PS50929"/>
    </source>
</evidence>
<dbReference type="AlphaFoldDB" id="A0A0R1MG10"/>
<keyword evidence="5" id="KW-0547">Nucleotide-binding</keyword>
<dbReference type="GO" id="GO:0015421">
    <property type="term" value="F:ABC-type oligopeptide transporter activity"/>
    <property type="evidence" value="ECO:0007669"/>
    <property type="project" value="TreeGrafter"/>
</dbReference>
<feature type="transmembrane region" description="Helical" evidence="9">
    <location>
        <begin position="51"/>
        <end position="76"/>
    </location>
</feature>
<dbReference type="PANTHER" id="PTHR43394:SF1">
    <property type="entry name" value="ATP-BINDING CASSETTE SUB-FAMILY B MEMBER 10, MITOCHONDRIAL"/>
    <property type="match status" value="1"/>
</dbReference>
<organism evidence="12 13">
    <name type="scientific">Liquorilactobacillus hordei DSM 19519</name>
    <dbReference type="NCBI Taxonomy" id="1423759"/>
    <lineage>
        <taxon>Bacteria</taxon>
        <taxon>Bacillati</taxon>
        <taxon>Bacillota</taxon>
        <taxon>Bacilli</taxon>
        <taxon>Lactobacillales</taxon>
        <taxon>Lactobacillaceae</taxon>
        <taxon>Liquorilactobacillus</taxon>
    </lineage>
</organism>
<comment type="subcellular location">
    <subcellularLocation>
        <location evidence="1">Cell membrane</location>
        <topology evidence="1">Multi-pass membrane protein</topology>
    </subcellularLocation>
</comment>
<evidence type="ECO:0000313" key="12">
    <source>
        <dbReference type="EMBL" id="KRL06585.1"/>
    </source>
</evidence>
<feature type="transmembrane region" description="Helical" evidence="9">
    <location>
        <begin position="129"/>
        <end position="150"/>
    </location>
</feature>
<evidence type="ECO:0000256" key="9">
    <source>
        <dbReference type="SAM" id="Phobius"/>
    </source>
</evidence>
<feature type="transmembrane region" description="Helical" evidence="9">
    <location>
        <begin position="274"/>
        <end position="295"/>
    </location>
</feature>
<keyword evidence="4 9" id="KW-0812">Transmembrane</keyword>
<gene>
    <name evidence="12" type="ORF">FC92_GL000524</name>
</gene>
<dbReference type="PROSITE" id="PS50893">
    <property type="entry name" value="ABC_TRANSPORTER_2"/>
    <property type="match status" value="1"/>
</dbReference>
<reference evidence="12 13" key="1">
    <citation type="journal article" date="2015" name="Genome Announc.">
        <title>Expanding the biotechnology potential of lactobacilli through comparative genomics of 213 strains and associated genera.</title>
        <authorList>
            <person name="Sun Z."/>
            <person name="Harris H.M."/>
            <person name="McCann A."/>
            <person name="Guo C."/>
            <person name="Argimon S."/>
            <person name="Zhang W."/>
            <person name="Yang X."/>
            <person name="Jeffery I.B."/>
            <person name="Cooney J.C."/>
            <person name="Kagawa T.F."/>
            <person name="Liu W."/>
            <person name="Song Y."/>
            <person name="Salvetti E."/>
            <person name="Wrobel A."/>
            <person name="Rasinkangas P."/>
            <person name="Parkhill J."/>
            <person name="Rea M.C."/>
            <person name="O'Sullivan O."/>
            <person name="Ritari J."/>
            <person name="Douillard F.P."/>
            <person name="Paul Ross R."/>
            <person name="Yang R."/>
            <person name="Briner A.E."/>
            <person name="Felis G.E."/>
            <person name="de Vos W.M."/>
            <person name="Barrangou R."/>
            <person name="Klaenhammer T.R."/>
            <person name="Caufield P.W."/>
            <person name="Cui Y."/>
            <person name="Zhang H."/>
            <person name="O'Toole P.W."/>
        </authorList>
    </citation>
    <scope>NUCLEOTIDE SEQUENCE [LARGE SCALE GENOMIC DNA]</scope>
    <source>
        <strain evidence="12 13">DSM 19519</strain>
    </source>
</reference>
<dbReference type="CDD" id="cd18548">
    <property type="entry name" value="ABC_6TM_Tm287_like"/>
    <property type="match status" value="1"/>
</dbReference>
<feature type="domain" description="ABC transmembrane type-1" evidence="11">
    <location>
        <begin position="15"/>
        <end position="297"/>
    </location>
</feature>
<evidence type="ECO:0000313" key="13">
    <source>
        <dbReference type="Proteomes" id="UP000051448"/>
    </source>
</evidence>
<evidence type="ECO:0000256" key="5">
    <source>
        <dbReference type="ARBA" id="ARBA00022741"/>
    </source>
</evidence>
<dbReference type="PANTHER" id="PTHR43394">
    <property type="entry name" value="ATP-DEPENDENT PERMEASE MDL1, MITOCHONDRIAL"/>
    <property type="match status" value="1"/>
</dbReference>
<dbReference type="Gene3D" id="1.20.1560.10">
    <property type="entry name" value="ABC transporter type 1, transmembrane domain"/>
    <property type="match status" value="1"/>
</dbReference>
<dbReference type="PATRIC" id="fig|1423759.3.peg.562"/>
<evidence type="ECO:0000256" key="7">
    <source>
        <dbReference type="ARBA" id="ARBA00022989"/>
    </source>
</evidence>
<dbReference type="FunFam" id="3.40.50.300:FF:000854">
    <property type="entry name" value="Multidrug ABC transporter ATP-binding protein"/>
    <property type="match status" value="1"/>
</dbReference>
<dbReference type="OrthoDB" id="9770415at2"/>
<keyword evidence="3" id="KW-1003">Cell membrane</keyword>
<evidence type="ECO:0000256" key="8">
    <source>
        <dbReference type="ARBA" id="ARBA00023136"/>
    </source>
</evidence>
<keyword evidence="6 12" id="KW-0067">ATP-binding</keyword>
<dbReference type="Pfam" id="PF00664">
    <property type="entry name" value="ABC_membrane"/>
    <property type="match status" value="1"/>
</dbReference>
<dbReference type="Proteomes" id="UP000051448">
    <property type="component" value="Unassembled WGS sequence"/>
</dbReference>
<evidence type="ECO:0000256" key="3">
    <source>
        <dbReference type="ARBA" id="ARBA00022475"/>
    </source>
</evidence>
<dbReference type="EMBL" id="AZDX01000018">
    <property type="protein sequence ID" value="KRL06585.1"/>
    <property type="molecule type" value="Genomic_DNA"/>
</dbReference>
<dbReference type="InterPro" id="IPR011527">
    <property type="entry name" value="ABC1_TM_dom"/>
</dbReference>
<keyword evidence="2" id="KW-0813">Transport</keyword>
<dbReference type="STRING" id="1423759.FC92_GL000524"/>
<sequence>MYKIVRTRLEKWPVLAAAFFMIIQVFCNLTLPTLTSDMINKGVAAGNTNYIWQVGAKMLGITLIGILAAAGNVFFASTQAQKLGTKLRNALFEKVLKFGSHEVDKFGASSLTTRTTNDVLQIQNVTVMILRMMLQAPAMLIGGIIMAYLSEKKLTIVFLVSLPLLAIAIGIVMSLAGPLFSSLQNKIDRINLVFREGLTGVRVVRAFRQDNFEQTRFEDANKSYTNTAIKAFSLVSLMFPVMTLILNGTNIGIIWIGANLIAKQSMEVGNLVSFMTYAAMILFSFMMLSMVFVFIPRAQAAAVRIQEVLDTEYSIKEDPQPTVLNNSEISLEFKNVNFRYAHAERRALESINLNLHSGQTLAIIGGTGAGKSTLINLIPRLYDIESGKIRLNGIDISKLPQSQLHEQVSFVQQKAFLFKGTIRSNLQVGKPDATEKEMWHALEVAQATEFVKELDSGLDSVVEHNGANFSGGQRQRLAIARALIKPAAIYIFDDSFSALDFKTDAKLRKALANDNKISHSIVIIVAQRIATVTTANQIIVLDGGKDVGHGTHNELKKSNPTYQEIIKSQLKGEDI</sequence>
<evidence type="ECO:0000259" key="10">
    <source>
        <dbReference type="PROSITE" id="PS50893"/>
    </source>
</evidence>
<dbReference type="InterPro" id="IPR027417">
    <property type="entry name" value="P-loop_NTPase"/>
</dbReference>
<feature type="transmembrane region" description="Helical" evidence="9">
    <location>
        <begin position="12"/>
        <end position="31"/>
    </location>
</feature>
<protein>
    <submittedName>
        <fullName evidence="12">Multidrug ABC transporter permease ATP-binding protein</fullName>
    </submittedName>
</protein>
<feature type="domain" description="ABC transporter" evidence="10">
    <location>
        <begin position="331"/>
        <end position="568"/>
    </location>
</feature>
<dbReference type="InterPro" id="IPR036640">
    <property type="entry name" value="ABC1_TM_sf"/>
</dbReference>
<dbReference type="RefSeq" id="WP_057869649.1">
    <property type="nucleotide sequence ID" value="NZ_AZDX01000018.1"/>
</dbReference>
<dbReference type="SUPFAM" id="SSF52540">
    <property type="entry name" value="P-loop containing nucleoside triphosphate hydrolases"/>
    <property type="match status" value="1"/>
</dbReference>
<dbReference type="PROSITE" id="PS50929">
    <property type="entry name" value="ABC_TM1F"/>
    <property type="match status" value="1"/>
</dbReference>
<keyword evidence="8 9" id="KW-0472">Membrane</keyword>
<dbReference type="GO" id="GO:0005886">
    <property type="term" value="C:plasma membrane"/>
    <property type="evidence" value="ECO:0007669"/>
    <property type="project" value="UniProtKB-SubCell"/>
</dbReference>
<dbReference type="Gene3D" id="3.40.50.300">
    <property type="entry name" value="P-loop containing nucleotide triphosphate hydrolases"/>
    <property type="match status" value="1"/>
</dbReference>
<dbReference type="GO" id="GO:0005524">
    <property type="term" value="F:ATP binding"/>
    <property type="evidence" value="ECO:0007669"/>
    <property type="project" value="UniProtKB-KW"/>
</dbReference>
<proteinExistence type="predicted"/>
<keyword evidence="7 9" id="KW-1133">Transmembrane helix</keyword>
<dbReference type="SMART" id="SM00382">
    <property type="entry name" value="AAA"/>
    <property type="match status" value="1"/>
</dbReference>
<dbReference type="PROSITE" id="PS00211">
    <property type="entry name" value="ABC_TRANSPORTER_1"/>
    <property type="match status" value="1"/>
</dbReference>
<comment type="caution">
    <text evidence="12">The sequence shown here is derived from an EMBL/GenBank/DDBJ whole genome shotgun (WGS) entry which is preliminary data.</text>
</comment>
<dbReference type="InterPro" id="IPR003593">
    <property type="entry name" value="AAA+_ATPase"/>
</dbReference>
<keyword evidence="13" id="KW-1185">Reference proteome</keyword>
<dbReference type="GO" id="GO:0016887">
    <property type="term" value="F:ATP hydrolysis activity"/>
    <property type="evidence" value="ECO:0007669"/>
    <property type="project" value="InterPro"/>
</dbReference>
<dbReference type="GeneID" id="98311717"/>
<dbReference type="SUPFAM" id="SSF90123">
    <property type="entry name" value="ABC transporter transmembrane region"/>
    <property type="match status" value="1"/>
</dbReference>
<evidence type="ECO:0000256" key="6">
    <source>
        <dbReference type="ARBA" id="ARBA00022840"/>
    </source>
</evidence>
<feature type="transmembrane region" description="Helical" evidence="9">
    <location>
        <begin position="231"/>
        <end position="262"/>
    </location>
</feature>
<dbReference type="InterPro" id="IPR017871">
    <property type="entry name" value="ABC_transporter-like_CS"/>
</dbReference>
<feature type="transmembrane region" description="Helical" evidence="9">
    <location>
        <begin position="156"/>
        <end position="180"/>
    </location>
</feature>
<evidence type="ECO:0000256" key="2">
    <source>
        <dbReference type="ARBA" id="ARBA00022448"/>
    </source>
</evidence>
<evidence type="ECO:0000256" key="4">
    <source>
        <dbReference type="ARBA" id="ARBA00022692"/>
    </source>
</evidence>
<dbReference type="Pfam" id="PF00005">
    <property type="entry name" value="ABC_tran"/>
    <property type="match status" value="1"/>
</dbReference>